<comment type="similarity">
    <text evidence="1">Belongs to the thioredoxin family.</text>
</comment>
<proteinExistence type="inferred from homology"/>
<dbReference type="EnsemblFungi" id="PTTG_25704-t43_1">
    <property type="protein sequence ID" value="PTTG_25704-t43_1-p1"/>
    <property type="gene ID" value="PTTG_25704"/>
</dbReference>
<evidence type="ECO:0000256" key="1">
    <source>
        <dbReference type="ARBA" id="ARBA00008987"/>
    </source>
</evidence>
<reference evidence="4" key="1">
    <citation type="submission" date="2009-11" db="EMBL/GenBank/DDBJ databases">
        <authorList>
            <consortium name="The Broad Institute Genome Sequencing Platform"/>
            <person name="Ward D."/>
            <person name="Feldgarden M."/>
            <person name="Earl A."/>
            <person name="Young S.K."/>
            <person name="Zeng Q."/>
            <person name="Koehrsen M."/>
            <person name="Alvarado L."/>
            <person name="Berlin A."/>
            <person name="Bochicchio J."/>
            <person name="Borenstein D."/>
            <person name="Chapman S.B."/>
            <person name="Chen Z."/>
            <person name="Engels R."/>
            <person name="Freedman E."/>
            <person name="Gellesch M."/>
            <person name="Goldberg J."/>
            <person name="Griggs A."/>
            <person name="Gujja S."/>
            <person name="Heilman E."/>
            <person name="Heiman D."/>
            <person name="Hepburn T."/>
            <person name="Howarth C."/>
            <person name="Jen D."/>
            <person name="Larson L."/>
            <person name="Lewis B."/>
            <person name="Mehta T."/>
            <person name="Park D."/>
            <person name="Pearson M."/>
            <person name="Roberts A."/>
            <person name="Saif S."/>
            <person name="Shea T."/>
            <person name="Shenoy N."/>
            <person name="Sisk P."/>
            <person name="Stolte C."/>
            <person name="Sykes S."/>
            <person name="Thomson T."/>
            <person name="Walk T."/>
            <person name="White J."/>
            <person name="Yandava C."/>
            <person name="Izard J."/>
            <person name="Baranova O.V."/>
            <person name="Blanton J.M."/>
            <person name="Tanner A.C."/>
            <person name="Dewhirst F.E."/>
            <person name="Haas B."/>
            <person name="Nusbaum C."/>
            <person name="Birren B."/>
        </authorList>
    </citation>
    <scope>NUCLEOTIDE SEQUENCE [LARGE SCALE GENOMIC DNA]</scope>
    <source>
        <strain evidence="4">1-1 BBBD Race 1</strain>
    </source>
</reference>
<name>A0A180GZP8_PUCT1</name>
<dbReference type="InterPro" id="IPR036249">
    <property type="entry name" value="Thioredoxin-like_sf"/>
</dbReference>
<evidence type="ECO:0000256" key="2">
    <source>
        <dbReference type="SAM" id="MobiDB-lite"/>
    </source>
</evidence>
<dbReference type="Pfam" id="PF06110">
    <property type="entry name" value="TXD17-like_Trx"/>
    <property type="match status" value="2"/>
</dbReference>
<evidence type="ECO:0000313" key="6">
    <source>
        <dbReference type="Proteomes" id="UP000005240"/>
    </source>
</evidence>
<feature type="region of interest" description="Disordered" evidence="2">
    <location>
        <begin position="1"/>
        <end position="22"/>
    </location>
</feature>
<dbReference type="InterPro" id="IPR045108">
    <property type="entry name" value="TXNDC17-like"/>
</dbReference>
<dbReference type="STRING" id="630390.A0A180GZP8"/>
<reference evidence="4" key="2">
    <citation type="submission" date="2016-05" db="EMBL/GenBank/DDBJ databases">
        <title>Comparative analysis highlights variable genome content of wheat rusts and divergence of the mating loci.</title>
        <authorList>
            <person name="Cuomo C.A."/>
            <person name="Bakkeren G."/>
            <person name="Szabo L."/>
            <person name="Khalil H."/>
            <person name="Joly D."/>
            <person name="Goldberg J."/>
            <person name="Young S."/>
            <person name="Zeng Q."/>
            <person name="Fellers J."/>
        </authorList>
    </citation>
    <scope>NUCLEOTIDE SEQUENCE [LARGE SCALE GENOMIC DNA]</scope>
    <source>
        <strain evidence="4">1-1 BBBD Race 1</strain>
    </source>
</reference>
<keyword evidence="6" id="KW-1185">Reference proteome</keyword>
<feature type="domain" description="Thioredoxin" evidence="3">
    <location>
        <begin position="103"/>
        <end position="139"/>
    </location>
</feature>
<dbReference type="InterPro" id="IPR010357">
    <property type="entry name" value="TXNDC17_dom"/>
</dbReference>
<reference evidence="5 6" key="3">
    <citation type="journal article" date="2017" name="G3 (Bethesda)">
        <title>Comparative analysis highlights variable genome content of wheat rusts and divergence of the mating loci.</title>
        <authorList>
            <person name="Cuomo C.A."/>
            <person name="Bakkeren G."/>
            <person name="Khalil H.B."/>
            <person name="Panwar V."/>
            <person name="Joly D."/>
            <person name="Linning R."/>
            <person name="Sakthikumar S."/>
            <person name="Song X."/>
            <person name="Adiconis X."/>
            <person name="Fan L."/>
            <person name="Goldberg J.M."/>
            <person name="Levin J.Z."/>
            <person name="Young S."/>
            <person name="Zeng Q."/>
            <person name="Anikster Y."/>
            <person name="Bruce M."/>
            <person name="Wang M."/>
            <person name="Yin C."/>
            <person name="McCallum B."/>
            <person name="Szabo L.J."/>
            <person name="Hulbert S."/>
            <person name="Chen X."/>
            <person name="Fellers J.P."/>
        </authorList>
    </citation>
    <scope>NUCLEOTIDE SEQUENCE</scope>
    <source>
        <strain evidence="6">Isolate 1-1 / race 1 (BBBD)</strain>
        <strain evidence="5">isolate 1-1 / race 1 (BBBD)</strain>
    </source>
</reference>
<evidence type="ECO:0000313" key="4">
    <source>
        <dbReference type="EMBL" id="OAV98210.1"/>
    </source>
</evidence>
<dbReference type="Proteomes" id="UP000005240">
    <property type="component" value="Unassembled WGS sequence"/>
</dbReference>
<sequence length="177" mass="19890">MLLVPDSLLGPSKEGGSSASNSTTFTISELDKLVQFVQQHAERDRLVLIFWSSRDPETGKMWCPDCEEMETNLSNVLKYQDLESITTPSSSSGPDQPSGQTGHHLVYVYVGDRDQWKDPENPFRRSPWNLTKIPTVLKLCPSPPSNTNLNSEIAVNDQHRLVENDANDFKKLLDFLA</sequence>
<feature type="domain" description="Thioredoxin" evidence="3">
    <location>
        <begin position="37"/>
        <end position="79"/>
    </location>
</feature>
<dbReference type="GO" id="GO:0047134">
    <property type="term" value="F:protein-disulfide reductase [NAD(P)H] activity"/>
    <property type="evidence" value="ECO:0007669"/>
    <property type="project" value="InterPro"/>
</dbReference>
<reference evidence="5" key="4">
    <citation type="submission" date="2025-05" db="UniProtKB">
        <authorList>
            <consortium name="EnsemblFungi"/>
        </authorList>
    </citation>
    <scope>IDENTIFICATION</scope>
    <source>
        <strain evidence="5">isolate 1-1 / race 1 (BBBD)</strain>
    </source>
</reference>
<dbReference type="OrthoDB" id="78947at2759"/>
<organism evidence="4">
    <name type="scientific">Puccinia triticina (isolate 1-1 / race 1 (BBBD))</name>
    <name type="common">Brown leaf rust fungus</name>
    <dbReference type="NCBI Taxonomy" id="630390"/>
    <lineage>
        <taxon>Eukaryota</taxon>
        <taxon>Fungi</taxon>
        <taxon>Dikarya</taxon>
        <taxon>Basidiomycota</taxon>
        <taxon>Pucciniomycotina</taxon>
        <taxon>Pucciniomycetes</taxon>
        <taxon>Pucciniales</taxon>
        <taxon>Pucciniaceae</taxon>
        <taxon>Puccinia</taxon>
    </lineage>
</organism>
<dbReference type="SUPFAM" id="SSF52833">
    <property type="entry name" value="Thioredoxin-like"/>
    <property type="match status" value="1"/>
</dbReference>
<dbReference type="EMBL" id="ADAS02000008">
    <property type="protein sequence ID" value="OAV98210.1"/>
    <property type="molecule type" value="Genomic_DNA"/>
</dbReference>
<protein>
    <recommendedName>
        <fullName evidence="3">Thioredoxin domain-containing protein</fullName>
    </recommendedName>
</protein>
<dbReference type="PANTHER" id="PTHR12452:SF0">
    <property type="entry name" value="THIOREDOXIN DOMAIN-CONTAINING PROTEIN 17"/>
    <property type="match status" value="1"/>
</dbReference>
<dbReference type="AlphaFoldDB" id="A0A180GZP8"/>
<dbReference type="VEuPathDB" id="FungiDB:PTTG_25704"/>
<dbReference type="PANTHER" id="PTHR12452">
    <property type="entry name" value="42-9-9 PROTEIN-RELATED"/>
    <property type="match status" value="1"/>
</dbReference>
<evidence type="ECO:0000259" key="3">
    <source>
        <dbReference type="Pfam" id="PF06110"/>
    </source>
</evidence>
<gene>
    <name evidence="4" type="ORF">PTTG_25704</name>
</gene>
<dbReference type="Gene3D" id="3.40.30.10">
    <property type="entry name" value="Glutaredoxin"/>
    <property type="match status" value="1"/>
</dbReference>
<evidence type="ECO:0000313" key="5">
    <source>
        <dbReference type="EnsemblFungi" id="PTTG_25704-t43_1-p1"/>
    </source>
</evidence>
<accession>A0A180GZP8</accession>
<dbReference type="GO" id="GO:0005829">
    <property type="term" value="C:cytosol"/>
    <property type="evidence" value="ECO:0007669"/>
    <property type="project" value="TreeGrafter"/>
</dbReference>